<dbReference type="InterPro" id="IPR016185">
    <property type="entry name" value="PreATP-grasp_dom_sf"/>
</dbReference>
<dbReference type="SUPFAM" id="SSF52440">
    <property type="entry name" value="PreATP-grasp domain"/>
    <property type="match status" value="1"/>
</dbReference>
<dbReference type="PROSITE" id="PS00867">
    <property type="entry name" value="CPSASE_2"/>
    <property type="match status" value="1"/>
</dbReference>
<dbReference type="InterPro" id="IPR005479">
    <property type="entry name" value="CPAse_ATP-bd"/>
</dbReference>
<feature type="domain" description="Biotin carboxylation" evidence="11">
    <location>
        <begin position="8"/>
        <end position="463"/>
    </location>
</feature>
<feature type="domain" description="Lipoyl-binding" evidence="9">
    <location>
        <begin position="1157"/>
        <end position="1236"/>
    </location>
</feature>
<keyword evidence="8" id="KW-0472">Membrane</keyword>
<dbReference type="InterPro" id="IPR011761">
    <property type="entry name" value="ATP-grasp"/>
</dbReference>
<dbReference type="CDD" id="cd06850">
    <property type="entry name" value="biotinyl_domain"/>
    <property type="match status" value="1"/>
</dbReference>
<evidence type="ECO:0000256" key="2">
    <source>
        <dbReference type="ARBA" id="ARBA00022598"/>
    </source>
</evidence>
<dbReference type="OrthoDB" id="196847at2759"/>
<dbReference type="Proteomes" id="UP000053317">
    <property type="component" value="Unassembled WGS sequence"/>
</dbReference>
<dbReference type="Pfam" id="PF02682">
    <property type="entry name" value="CT_C_D"/>
    <property type="match status" value="1"/>
</dbReference>
<evidence type="ECO:0000256" key="7">
    <source>
        <dbReference type="PROSITE-ProRule" id="PRU00409"/>
    </source>
</evidence>
<evidence type="ECO:0000313" key="13">
    <source>
        <dbReference type="Proteomes" id="UP000053317"/>
    </source>
</evidence>
<dbReference type="GO" id="GO:0016874">
    <property type="term" value="F:ligase activity"/>
    <property type="evidence" value="ECO:0007669"/>
    <property type="project" value="UniProtKB-KW"/>
</dbReference>
<dbReference type="PROSITE" id="PS50979">
    <property type="entry name" value="BC"/>
    <property type="match status" value="1"/>
</dbReference>
<dbReference type="Gene3D" id="3.30.1360.40">
    <property type="match status" value="1"/>
</dbReference>
<keyword evidence="2" id="KW-0436">Ligase</keyword>
<dbReference type="SMART" id="SM00797">
    <property type="entry name" value="AHS2"/>
    <property type="match status" value="1"/>
</dbReference>
<dbReference type="InterPro" id="IPR003833">
    <property type="entry name" value="CT_C_D"/>
</dbReference>
<dbReference type="InterPro" id="IPR011053">
    <property type="entry name" value="Single_hybrid_motif"/>
</dbReference>
<dbReference type="GO" id="GO:0046872">
    <property type="term" value="F:metal ion binding"/>
    <property type="evidence" value="ECO:0007669"/>
    <property type="project" value="InterPro"/>
</dbReference>
<keyword evidence="3 7" id="KW-0547">Nucleotide-binding</keyword>
<dbReference type="Pfam" id="PF02785">
    <property type="entry name" value="Biotin_carb_C"/>
    <property type="match status" value="1"/>
</dbReference>
<dbReference type="PANTHER" id="PTHR18866:SF128">
    <property type="entry name" value="UREA AMIDOLYASE"/>
    <property type="match status" value="1"/>
</dbReference>
<dbReference type="InterPro" id="IPR003778">
    <property type="entry name" value="CT_A_B"/>
</dbReference>
<dbReference type="InterPro" id="IPR011054">
    <property type="entry name" value="Rudment_hybrid_motif"/>
</dbReference>
<dbReference type="SMART" id="SM00796">
    <property type="entry name" value="AHS1"/>
    <property type="match status" value="1"/>
</dbReference>
<dbReference type="GO" id="GO:0005524">
    <property type="term" value="F:ATP binding"/>
    <property type="evidence" value="ECO:0007669"/>
    <property type="project" value="UniProtKB-UniRule"/>
</dbReference>
<evidence type="ECO:0000259" key="9">
    <source>
        <dbReference type="PROSITE" id="PS50968"/>
    </source>
</evidence>
<evidence type="ECO:0000256" key="1">
    <source>
        <dbReference type="ARBA" id="ARBA00001953"/>
    </source>
</evidence>
<dbReference type="InterPro" id="IPR005482">
    <property type="entry name" value="Biotin_COase_C"/>
</dbReference>
<evidence type="ECO:0000256" key="3">
    <source>
        <dbReference type="ARBA" id="ARBA00022741"/>
    </source>
</evidence>
<dbReference type="InterPro" id="IPR005481">
    <property type="entry name" value="BC-like_N"/>
</dbReference>
<dbReference type="InterPro" id="IPR011764">
    <property type="entry name" value="Biotin_carboxylation_dom"/>
</dbReference>
<name>A0A0G2ERS8_PHACM</name>
<gene>
    <name evidence="12" type="ORF">UCRPC4_g02250</name>
</gene>
<sequence>MTSRSLSHIKKVLIANRGEIAVRCIKACAAAGVKSVAIYTEADATSLHVSLADESAHLPGSNSTAYTNGDDIIEICKQHHVDAVLPGYGFLSENTDFAASVYAAGMVFCGPSSESISAMGLKHEAREIALKANVPIVPGSPLLSSAEDAVATAKKLGFPIMLKATGGGGGMGLQVCNTSDEVATAFQRVESRGAALFKNSGVFLERYYPNSRHVEVQVAGNGEKVIHFGERECSLQRRHQKVIEECPSPFVEAHSGLREKLTASAVSYASQLNYKSVGTVEFLVDDETGDYFFLEMNTRLQVEHPVTEKCYDVDLVQLMLRQADYEKGGLKGIPTEELLALQKSGPKGAAIEARIYAEIPSRDFAPSPGLLQHVEWPEGQGIRVDTWVKTGQRIPPYYDPLIAKLIVHSSEGRESVRQEMLRALSKTSLQGPPTNLEYLSKVIGTENFKTGDTLTNFLSSKFVYEPCAIDVISPGAFTTVQDFPARPGQAHGVPSGGPMDSVSSRVANLLVGNSAGAELLEVTVSGPELLFHASAVVSVCGAKMSEVSVDGETQPMWSRFVVRKGQKLKVGKVETSGCRCYIAVKGGFPSVASYLGSKGATPSLAFGGTQGRQVQLGDLLALSEESEAWAAETETYSLPSDILPSFDFEQVYCMHGPHDSDDIMTQEDRDMIYSTSWKIGHNSNRTGVRLVGPAPKWARKDGGEGGAHPSNVFDYGYPSPGGINWTGDDPVVFVADSPDLGGLVCSTTVCSGEMWKIGQLKPGDFVKLTPTTYENALNLLNRNERYIEDIQRFVSGDVTHKPALHYGVSDGATPAILKVVKRSDGRPDVTYRQGGDRFLIVKYGIETADLMIVSRVRLLTQALEEQKIENLVLNPNVGTVTMQFDSKIISQSKLLDLICQLDDQLGDPIKAHIPCRELHVPACLDHPDLQEAIQRYMDTARPTAVYLPDNVEYLRKNNALAKRRDAFEVLLNTPFLAVAVGFLVGTPILFPLDPRYTIVGQKYNPSRVFTPGGTIGIGGSLFAIYPIDAPGGYMILARTLEAWDAFGTRPGFNPSKPWLYEPFDVVRFHEVTLEEYNQAHRDFIAGKYQFDIRDTVFDVEHYYNLFASRKADPSYQEYRDRQRAAAKEQLAIENKMLSEWMESKASAAQSEAQQLQSILESDSGLMISSPIDANVWKVLVEPGDVLKEGQLVVILEAMKMEINVNCGADLAGAVVKGIASRPGSIVSPGKPLIVAAKE</sequence>
<keyword evidence="8" id="KW-0812">Transmembrane</keyword>
<evidence type="ECO:0000313" key="12">
    <source>
        <dbReference type="EMBL" id="KKY24949.1"/>
    </source>
</evidence>
<evidence type="ECO:0000256" key="4">
    <source>
        <dbReference type="ARBA" id="ARBA00022801"/>
    </source>
</evidence>
<dbReference type="PROSITE" id="PS50968">
    <property type="entry name" value="BIOTINYL_LIPOYL"/>
    <property type="match status" value="1"/>
</dbReference>
<accession>A0A0G2ERS8</accession>
<feature type="transmembrane region" description="Helical" evidence="8">
    <location>
        <begin position="969"/>
        <end position="992"/>
    </location>
</feature>
<dbReference type="SUPFAM" id="SSF50891">
    <property type="entry name" value="Cyclophilin-like"/>
    <property type="match status" value="2"/>
</dbReference>
<dbReference type="Gene3D" id="3.30.470.20">
    <property type="entry name" value="ATP-grasp fold, B domain"/>
    <property type="match status" value="1"/>
</dbReference>
<dbReference type="InterPro" id="IPR050856">
    <property type="entry name" value="Biotin_carboxylase_complex"/>
</dbReference>
<feature type="domain" description="ATP-grasp" evidence="10">
    <location>
        <begin position="126"/>
        <end position="324"/>
    </location>
</feature>
<dbReference type="Pfam" id="PF02626">
    <property type="entry name" value="CT_A_B"/>
    <property type="match status" value="1"/>
</dbReference>
<dbReference type="Gene3D" id="2.40.100.10">
    <property type="entry name" value="Cyclophilin-like"/>
    <property type="match status" value="2"/>
</dbReference>
<keyword evidence="8" id="KW-1133">Transmembrane helix</keyword>
<keyword evidence="5 7" id="KW-0067">ATP-binding</keyword>
<organism evidence="12 13">
    <name type="scientific">Phaeomoniella chlamydospora</name>
    <name type="common">Phaeoacremonium chlamydosporum</name>
    <dbReference type="NCBI Taxonomy" id="158046"/>
    <lineage>
        <taxon>Eukaryota</taxon>
        <taxon>Fungi</taxon>
        <taxon>Dikarya</taxon>
        <taxon>Ascomycota</taxon>
        <taxon>Pezizomycotina</taxon>
        <taxon>Eurotiomycetes</taxon>
        <taxon>Chaetothyriomycetidae</taxon>
        <taxon>Phaeomoniellales</taxon>
        <taxon>Phaeomoniellaceae</taxon>
        <taxon>Phaeomoniella</taxon>
    </lineage>
</organism>
<dbReference type="Pfam" id="PF02786">
    <property type="entry name" value="CPSase_L_D2"/>
    <property type="match status" value="1"/>
</dbReference>
<dbReference type="InterPro" id="IPR029000">
    <property type="entry name" value="Cyclophilin-like_dom_sf"/>
</dbReference>
<keyword evidence="4" id="KW-0378">Hydrolase</keyword>
<dbReference type="PROSITE" id="PS50975">
    <property type="entry name" value="ATP_GRASP"/>
    <property type="match status" value="1"/>
</dbReference>
<dbReference type="InterPro" id="IPR000089">
    <property type="entry name" value="Biotin_lipoyl"/>
</dbReference>
<reference evidence="12 13" key="1">
    <citation type="submission" date="2015-05" db="EMBL/GenBank/DDBJ databases">
        <title>Distinctive expansion of gene families associated with plant cell wall degradation and secondary metabolism in the genomes of grapevine trunk pathogens.</title>
        <authorList>
            <person name="Lawrence D.P."/>
            <person name="Travadon R."/>
            <person name="Rolshausen P.E."/>
            <person name="Baumgartner K."/>
        </authorList>
    </citation>
    <scope>NUCLEOTIDE SEQUENCE [LARGE SCALE GENOMIC DNA]</scope>
    <source>
        <strain evidence="12">UCRPC4</strain>
    </source>
</reference>
<dbReference type="SUPFAM" id="SSF51246">
    <property type="entry name" value="Rudiment single hybrid motif"/>
    <property type="match status" value="1"/>
</dbReference>
<keyword evidence="6" id="KW-0092">Biotin</keyword>
<dbReference type="PANTHER" id="PTHR18866">
    <property type="entry name" value="CARBOXYLASE:PYRUVATE/ACETYL-COA/PROPIONYL-COA CARBOXYLASE"/>
    <property type="match status" value="1"/>
</dbReference>
<dbReference type="EMBL" id="LCWF01000054">
    <property type="protein sequence ID" value="KKY24949.1"/>
    <property type="molecule type" value="Genomic_DNA"/>
</dbReference>
<dbReference type="SUPFAM" id="SSF51230">
    <property type="entry name" value="Single hybrid motif"/>
    <property type="match status" value="1"/>
</dbReference>
<dbReference type="Pfam" id="PF00289">
    <property type="entry name" value="Biotin_carb_N"/>
    <property type="match status" value="1"/>
</dbReference>
<keyword evidence="13" id="KW-1185">Reference proteome</keyword>
<comment type="caution">
    <text evidence="12">The sequence shown here is derived from an EMBL/GenBank/DDBJ whole genome shotgun (WGS) entry which is preliminary data.</text>
</comment>
<dbReference type="AlphaFoldDB" id="A0A0G2ERS8"/>
<protein>
    <submittedName>
        <fullName evidence="12">Putative urea carboxylase</fullName>
    </submittedName>
</protein>
<dbReference type="Gene3D" id="2.40.50.100">
    <property type="match status" value="1"/>
</dbReference>
<evidence type="ECO:0000256" key="6">
    <source>
        <dbReference type="ARBA" id="ARBA00023267"/>
    </source>
</evidence>
<proteinExistence type="predicted"/>
<dbReference type="GO" id="GO:0016787">
    <property type="term" value="F:hydrolase activity"/>
    <property type="evidence" value="ECO:0007669"/>
    <property type="project" value="UniProtKB-KW"/>
</dbReference>
<comment type="cofactor">
    <cofactor evidence="1">
        <name>biotin</name>
        <dbReference type="ChEBI" id="CHEBI:57586"/>
    </cofactor>
</comment>
<evidence type="ECO:0000259" key="10">
    <source>
        <dbReference type="PROSITE" id="PS50975"/>
    </source>
</evidence>
<dbReference type="SUPFAM" id="SSF56059">
    <property type="entry name" value="Glutathione synthetase ATP-binding domain-like"/>
    <property type="match status" value="1"/>
</dbReference>
<evidence type="ECO:0000259" key="11">
    <source>
        <dbReference type="PROSITE" id="PS50979"/>
    </source>
</evidence>
<evidence type="ECO:0000256" key="8">
    <source>
        <dbReference type="SAM" id="Phobius"/>
    </source>
</evidence>
<dbReference type="SMART" id="SM00878">
    <property type="entry name" value="Biotin_carb_C"/>
    <property type="match status" value="1"/>
</dbReference>
<evidence type="ECO:0000256" key="5">
    <source>
        <dbReference type="ARBA" id="ARBA00022840"/>
    </source>
</evidence>
<reference evidence="12 13" key="2">
    <citation type="submission" date="2015-05" db="EMBL/GenBank/DDBJ databases">
        <authorList>
            <person name="Morales-Cruz A."/>
            <person name="Amrine K.C."/>
            <person name="Cantu D."/>
        </authorList>
    </citation>
    <scope>NUCLEOTIDE SEQUENCE [LARGE SCALE GENOMIC DNA]</scope>
    <source>
        <strain evidence="12">UCRPC4</strain>
    </source>
</reference>
<dbReference type="Pfam" id="PF00364">
    <property type="entry name" value="Biotin_lipoyl"/>
    <property type="match status" value="1"/>
</dbReference>
<dbReference type="PROSITE" id="PS00866">
    <property type="entry name" value="CPSASE_1"/>
    <property type="match status" value="1"/>
</dbReference>